<name>A0A4R1BZR7_9ACTN</name>
<evidence type="ECO:0000256" key="10">
    <source>
        <dbReference type="RuleBase" id="RU004181"/>
    </source>
</evidence>
<keyword evidence="8 9" id="KW-0472">Membrane</keyword>
<evidence type="ECO:0000256" key="2">
    <source>
        <dbReference type="ARBA" id="ARBA00022475"/>
    </source>
</evidence>
<dbReference type="EC" id="3.4.23.36" evidence="9"/>
<keyword evidence="5 9" id="KW-0064">Aspartyl protease</keyword>
<dbReference type="Proteomes" id="UP000295453">
    <property type="component" value="Unassembled WGS sequence"/>
</dbReference>
<feature type="transmembrane region" description="Helical" evidence="9">
    <location>
        <begin position="142"/>
        <end position="166"/>
    </location>
</feature>
<keyword evidence="12" id="KW-1185">Reference proteome</keyword>
<dbReference type="HAMAP" id="MF_00161">
    <property type="entry name" value="LspA"/>
    <property type="match status" value="1"/>
</dbReference>
<gene>
    <name evidence="9 11" type="primary">lspA</name>
    <name evidence="11" type="ORF">EPD65_10295</name>
</gene>
<proteinExistence type="inferred from homology"/>
<dbReference type="PANTHER" id="PTHR33695:SF1">
    <property type="entry name" value="LIPOPROTEIN SIGNAL PEPTIDASE"/>
    <property type="match status" value="1"/>
</dbReference>
<comment type="subcellular location">
    <subcellularLocation>
        <location evidence="9">Cell membrane</location>
        <topology evidence="9">Multi-pass membrane protein</topology>
    </subcellularLocation>
</comment>
<dbReference type="OrthoDB" id="4308908at2"/>
<dbReference type="EMBL" id="SJZJ01000016">
    <property type="protein sequence ID" value="TCJ23653.1"/>
    <property type="molecule type" value="Genomic_DNA"/>
</dbReference>
<keyword evidence="2 9" id="KW-1003">Cell membrane</keyword>
<evidence type="ECO:0000256" key="7">
    <source>
        <dbReference type="ARBA" id="ARBA00022989"/>
    </source>
</evidence>
<sequence length="176" mass="18852">MEEAIAGPSVTTTSRSIARVVFAATAVLLYLVDLATKTLAVRQLSDRGRVDVIGGLFGFRLTRNPGAAFGTGTSYTAVLSCVAMLAAAAVIWFALRAVDRVWAVALGLLLAGILGNLTDRLFRAPGPFEGHVVDFLQLPHWPIFNVADMCINVAAVLILVQAFRGVRLNGTRDERK</sequence>
<feature type="transmembrane region" description="Helical" evidence="9">
    <location>
        <begin position="75"/>
        <end position="95"/>
    </location>
</feature>
<feature type="active site" evidence="9">
    <location>
        <position position="134"/>
    </location>
</feature>
<dbReference type="RefSeq" id="WP_131583793.1">
    <property type="nucleotide sequence ID" value="NZ_SJZJ01000016.1"/>
</dbReference>
<comment type="pathway">
    <text evidence="9">Protein modification; lipoprotein biosynthesis (signal peptide cleavage).</text>
</comment>
<keyword evidence="4 9" id="KW-0812">Transmembrane</keyword>
<evidence type="ECO:0000256" key="3">
    <source>
        <dbReference type="ARBA" id="ARBA00022670"/>
    </source>
</evidence>
<reference evidence="11 12" key="1">
    <citation type="submission" date="2019-03" db="EMBL/GenBank/DDBJ databases">
        <authorList>
            <person name="Kim M.K.M."/>
        </authorList>
    </citation>
    <scope>NUCLEOTIDE SEQUENCE [LARGE SCALE GENOMIC DNA]</scope>
    <source>
        <strain evidence="11 12">18JY15-6</strain>
    </source>
</reference>
<dbReference type="UniPathway" id="UPA00665"/>
<dbReference type="AlphaFoldDB" id="A0A4R1BZR7"/>
<evidence type="ECO:0000256" key="1">
    <source>
        <dbReference type="ARBA" id="ARBA00006139"/>
    </source>
</evidence>
<evidence type="ECO:0000256" key="6">
    <source>
        <dbReference type="ARBA" id="ARBA00022801"/>
    </source>
</evidence>
<dbReference type="GO" id="GO:0004190">
    <property type="term" value="F:aspartic-type endopeptidase activity"/>
    <property type="evidence" value="ECO:0007669"/>
    <property type="project" value="UniProtKB-UniRule"/>
</dbReference>
<comment type="function">
    <text evidence="9">This protein specifically catalyzes the removal of signal peptides from prolipoproteins.</text>
</comment>
<protein>
    <recommendedName>
        <fullName evidence="9">Lipoprotein signal peptidase</fullName>
        <ecNumber evidence="9">3.4.23.36</ecNumber>
    </recommendedName>
    <alternativeName>
        <fullName evidence="9">Prolipoprotein signal peptidase</fullName>
    </alternativeName>
    <alternativeName>
        <fullName evidence="9">Signal peptidase II</fullName>
        <shortName evidence="9">SPase II</shortName>
    </alternativeName>
</protein>
<dbReference type="GO" id="GO:0006508">
    <property type="term" value="P:proteolysis"/>
    <property type="evidence" value="ECO:0007669"/>
    <property type="project" value="UniProtKB-KW"/>
</dbReference>
<evidence type="ECO:0000313" key="11">
    <source>
        <dbReference type="EMBL" id="TCJ23653.1"/>
    </source>
</evidence>
<evidence type="ECO:0000256" key="4">
    <source>
        <dbReference type="ARBA" id="ARBA00022692"/>
    </source>
</evidence>
<evidence type="ECO:0000256" key="8">
    <source>
        <dbReference type="ARBA" id="ARBA00023136"/>
    </source>
</evidence>
<accession>A0A4R1BZR7</accession>
<comment type="catalytic activity">
    <reaction evidence="9">
        <text>Release of signal peptides from bacterial membrane prolipoproteins. Hydrolyzes -Xaa-Yaa-Zaa-|-(S,diacylglyceryl)Cys-, in which Xaa is hydrophobic (preferably Leu), and Yaa (Ala or Ser) and Zaa (Gly or Ala) have small, neutral side chains.</text>
        <dbReference type="EC" id="3.4.23.36"/>
    </reaction>
</comment>
<comment type="caution">
    <text evidence="11">The sequence shown here is derived from an EMBL/GenBank/DDBJ whole genome shotgun (WGS) entry which is preliminary data.</text>
</comment>
<feature type="active site" evidence="9">
    <location>
        <position position="148"/>
    </location>
</feature>
<organism evidence="11 12">
    <name type="scientific">Nocardioides jejuensis</name>
    <dbReference type="NCBI Taxonomy" id="2502782"/>
    <lineage>
        <taxon>Bacteria</taxon>
        <taxon>Bacillati</taxon>
        <taxon>Actinomycetota</taxon>
        <taxon>Actinomycetes</taxon>
        <taxon>Propionibacteriales</taxon>
        <taxon>Nocardioidaceae</taxon>
        <taxon>Nocardioides</taxon>
    </lineage>
</organism>
<dbReference type="GO" id="GO:0005886">
    <property type="term" value="C:plasma membrane"/>
    <property type="evidence" value="ECO:0007669"/>
    <property type="project" value="UniProtKB-SubCell"/>
</dbReference>
<dbReference type="NCBIfam" id="TIGR00077">
    <property type="entry name" value="lspA"/>
    <property type="match status" value="1"/>
</dbReference>
<comment type="similarity">
    <text evidence="1 9 10">Belongs to the peptidase A8 family.</text>
</comment>
<dbReference type="PANTHER" id="PTHR33695">
    <property type="entry name" value="LIPOPROTEIN SIGNAL PEPTIDASE"/>
    <property type="match status" value="1"/>
</dbReference>
<evidence type="ECO:0000256" key="5">
    <source>
        <dbReference type="ARBA" id="ARBA00022750"/>
    </source>
</evidence>
<dbReference type="InterPro" id="IPR001872">
    <property type="entry name" value="Peptidase_A8"/>
</dbReference>
<keyword evidence="3 9" id="KW-0645">Protease</keyword>
<keyword evidence="7 9" id="KW-1133">Transmembrane helix</keyword>
<dbReference type="PRINTS" id="PR00781">
    <property type="entry name" value="LIPOSIGPTASE"/>
</dbReference>
<evidence type="ECO:0000313" key="12">
    <source>
        <dbReference type="Proteomes" id="UP000295453"/>
    </source>
</evidence>
<feature type="transmembrane region" description="Helical" evidence="9">
    <location>
        <begin position="102"/>
        <end position="122"/>
    </location>
</feature>
<keyword evidence="6 9" id="KW-0378">Hydrolase</keyword>
<feature type="transmembrane region" description="Helical" evidence="9">
    <location>
        <begin position="20"/>
        <end position="40"/>
    </location>
</feature>
<dbReference type="Pfam" id="PF01252">
    <property type="entry name" value="Peptidase_A8"/>
    <property type="match status" value="1"/>
</dbReference>
<evidence type="ECO:0000256" key="9">
    <source>
        <dbReference type="HAMAP-Rule" id="MF_00161"/>
    </source>
</evidence>